<dbReference type="PROSITE" id="PS50931">
    <property type="entry name" value="HTH_LYSR"/>
    <property type="match status" value="1"/>
</dbReference>
<dbReference type="Gene3D" id="1.10.10.10">
    <property type="entry name" value="Winged helix-like DNA-binding domain superfamily/Winged helix DNA-binding domain"/>
    <property type="match status" value="1"/>
</dbReference>
<dbReference type="PANTHER" id="PTHR30419:SF31">
    <property type="entry name" value="BLR3139 PROTEIN"/>
    <property type="match status" value="1"/>
</dbReference>
<feature type="region of interest" description="Disordered" evidence="1">
    <location>
        <begin position="104"/>
        <end position="135"/>
    </location>
</feature>
<dbReference type="PANTHER" id="PTHR30419">
    <property type="entry name" value="HTH-TYPE TRANSCRIPTIONAL REGULATOR YBHD"/>
    <property type="match status" value="1"/>
</dbReference>
<evidence type="ECO:0000313" key="4">
    <source>
        <dbReference type="Proteomes" id="UP001519363"/>
    </source>
</evidence>
<dbReference type="Pfam" id="PF00126">
    <property type="entry name" value="HTH_1"/>
    <property type="match status" value="1"/>
</dbReference>
<name>A0ABS5APE0_9PSEU</name>
<keyword evidence="4" id="KW-1185">Reference proteome</keyword>
<feature type="compositionally biased region" description="Low complexity" evidence="1">
    <location>
        <begin position="109"/>
        <end position="120"/>
    </location>
</feature>
<dbReference type="PRINTS" id="PR00039">
    <property type="entry name" value="HTHLYSR"/>
</dbReference>
<comment type="caution">
    <text evidence="3">The sequence shown here is derived from an EMBL/GenBank/DDBJ whole genome shotgun (WGS) entry which is preliminary data.</text>
</comment>
<accession>A0ABS5APE0</accession>
<organism evidence="3 4">
    <name type="scientific">Crossiella equi</name>
    <dbReference type="NCBI Taxonomy" id="130796"/>
    <lineage>
        <taxon>Bacteria</taxon>
        <taxon>Bacillati</taxon>
        <taxon>Actinomycetota</taxon>
        <taxon>Actinomycetes</taxon>
        <taxon>Pseudonocardiales</taxon>
        <taxon>Pseudonocardiaceae</taxon>
        <taxon>Crossiella</taxon>
    </lineage>
</organism>
<dbReference type="RefSeq" id="WP_086782534.1">
    <property type="nucleotide sequence ID" value="NZ_JAGIOO010000001.1"/>
</dbReference>
<feature type="domain" description="HTH lysR-type" evidence="2">
    <location>
        <begin position="1"/>
        <end position="58"/>
    </location>
</feature>
<dbReference type="InterPro" id="IPR000847">
    <property type="entry name" value="LysR_HTH_N"/>
</dbReference>
<dbReference type="InterPro" id="IPR036388">
    <property type="entry name" value="WH-like_DNA-bd_sf"/>
</dbReference>
<dbReference type="SUPFAM" id="SSF53850">
    <property type="entry name" value="Periplasmic binding protein-like II"/>
    <property type="match status" value="1"/>
</dbReference>
<protein>
    <submittedName>
        <fullName evidence="3">DNA-binding transcriptional LysR family regulator</fullName>
    </submittedName>
</protein>
<dbReference type="InterPro" id="IPR036390">
    <property type="entry name" value="WH_DNA-bd_sf"/>
</dbReference>
<reference evidence="3 4" key="1">
    <citation type="submission" date="2021-03" db="EMBL/GenBank/DDBJ databases">
        <title>Sequencing the genomes of 1000 actinobacteria strains.</title>
        <authorList>
            <person name="Klenk H.-P."/>
        </authorList>
    </citation>
    <scope>NUCLEOTIDE SEQUENCE [LARGE SCALE GENOMIC DNA]</scope>
    <source>
        <strain evidence="3 4">DSM 44580</strain>
    </source>
</reference>
<dbReference type="InterPro" id="IPR050950">
    <property type="entry name" value="HTH-type_LysR_regulators"/>
</dbReference>
<dbReference type="Proteomes" id="UP001519363">
    <property type="component" value="Unassembled WGS sequence"/>
</dbReference>
<gene>
    <name evidence="3" type="ORF">JOF53_007311</name>
</gene>
<dbReference type="GO" id="GO:0003677">
    <property type="term" value="F:DNA binding"/>
    <property type="evidence" value="ECO:0007669"/>
    <property type="project" value="UniProtKB-KW"/>
</dbReference>
<keyword evidence="3" id="KW-0238">DNA-binding</keyword>
<dbReference type="EMBL" id="JAGIOO010000001">
    <property type="protein sequence ID" value="MBP2478439.1"/>
    <property type="molecule type" value="Genomic_DNA"/>
</dbReference>
<dbReference type="SUPFAM" id="SSF46785">
    <property type="entry name" value="Winged helix' DNA-binding domain"/>
    <property type="match status" value="1"/>
</dbReference>
<proteinExistence type="predicted"/>
<evidence type="ECO:0000256" key="1">
    <source>
        <dbReference type="SAM" id="MobiDB-lite"/>
    </source>
</evidence>
<evidence type="ECO:0000259" key="2">
    <source>
        <dbReference type="PROSITE" id="PS50931"/>
    </source>
</evidence>
<sequence>MESGRLEHFVAVAEERSFTRAAARLHIVQSGISASVRALEKELGSRLFERTIQHVELTEAGRALDLAILMTTGPLPGLRLSTLSSESLRLACTADHPLAAREEVELAEGSSTGSSTSRSAGGSGPRPPRARSPGRAHCRCTSCWATSAWTCPRCCSAWAARTSARTRRWRCSRWSCRRARRWPPGASNELLLR</sequence>
<evidence type="ECO:0000313" key="3">
    <source>
        <dbReference type="EMBL" id="MBP2478439.1"/>
    </source>
</evidence>